<organism evidence="10 11">
    <name type="scientific">Aminobacter aminovorans</name>
    <name type="common">Chelatobacter heintzii</name>
    <dbReference type="NCBI Taxonomy" id="83263"/>
    <lineage>
        <taxon>Bacteria</taxon>
        <taxon>Pseudomonadati</taxon>
        <taxon>Pseudomonadota</taxon>
        <taxon>Alphaproteobacteria</taxon>
        <taxon>Hyphomicrobiales</taxon>
        <taxon>Phyllobacteriaceae</taxon>
        <taxon>Aminobacter</taxon>
    </lineage>
</organism>
<dbReference type="InterPro" id="IPR035906">
    <property type="entry name" value="MetI-like_sf"/>
</dbReference>
<dbReference type="RefSeq" id="WP_245432170.1">
    <property type="nucleotide sequence ID" value="NZ_UFSM01000002.1"/>
</dbReference>
<feature type="transmembrane region" description="Helical" evidence="8">
    <location>
        <begin position="324"/>
        <end position="347"/>
    </location>
</feature>
<accession>A0A381IKK1</accession>
<gene>
    <name evidence="10" type="primary">potB_4</name>
    <name evidence="10" type="ORF">NCTC10684_05134</name>
</gene>
<protein>
    <submittedName>
        <fullName evidence="10">Spermidine/putrescine transport system permease protein PotB</fullName>
    </submittedName>
</protein>
<keyword evidence="7 8" id="KW-0472">Membrane</keyword>
<evidence type="ECO:0000256" key="5">
    <source>
        <dbReference type="ARBA" id="ARBA00022692"/>
    </source>
</evidence>
<dbReference type="GO" id="GO:0005886">
    <property type="term" value="C:plasma membrane"/>
    <property type="evidence" value="ECO:0007669"/>
    <property type="project" value="UniProtKB-SubCell"/>
</dbReference>
<dbReference type="PROSITE" id="PS50928">
    <property type="entry name" value="ABC_TM1"/>
    <property type="match status" value="1"/>
</dbReference>
<reference evidence="10 11" key="1">
    <citation type="submission" date="2018-06" db="EMBL/GenBank/DDBJ databases">
        <authorList>
            <consortium name="Pathogen Informatics"/>
            <person name="Doyle S."/>
        </authorList>
    </citation>
    <scope>NUCLEOTIDE SEQUENCE [LARGE SCALE GENOMIC DNA]</scope>
    <source>
        <strain evidence="10 11">NCTC10684</strain>
    </source>
</reference>
<comment type="subcellular location">
    <subcellularLocation>
        <location evidence="1 8">Cell membrane</location>
        <topology evidence="1 8">Multi-pass membrane protein</topology>
    </subcellularLocation>
</comment>
<dbReference type="AlphaFoldDB" id="A0A381IKK1"/>
<feature type="transmembrane region" description="Helical" evidence="8">
    <location>
        <begin position="45"/>
        <end position="69"/>
    </location>
</feature>
<dbReference type="Pfam" id="PF00528">
    <property type="entry name" value="BPD_transp_1"/>
    <property type="match status" value="1"/>
</dbReference>
<evidence type="ECO:0000256" key="6">
    <source>
        <dbReference type="ARBA" id="ARBA00022989"/>
    </source>
</evidence>
<feature type="transmembrane region" description="Helical" evidence="8">
    <location>
        <begin position="289"/>
        <end position="312"/>
    </location>
</feature>
<evidence type="ECO:0000313" key="10">
    <source>
        <dbReference type="EMBL" id="SUY28417.1"/>
    </source>
</evidence>
<dbReference type="Gene3D" id="1.10.3720.10">
    <property type="entry name" value="MetI-like"/>
    <property type="match status" value="1"/>
</dbReference>
<dbReference type="Proteomes" id="UP000254701">
    <property type="component" value="Unassembled WGS sequence"/>
</dbReference>
<dbReference type="GO" id="GO:0055085">
    <property type="term" value="P:transmembrane transport"/>
    <property type="evidence" value="ECO:0007669"/>
    <property type="project" value="InterPro"/>
</dbReference>
<evidence type="ECO:0000256" key="4">
    <source>
        <dbReference type="ARBA" id="ARBA00022475"/>
    </source>
</evidence>
<dbReference type="PANTHER" id="PTHR42929">
    <property type="entry name" value="INNER MEMBRANE ABC TRANSPORTER PERMEASE PROTEIN YDCU-RELATED-RELATED"/>
    <property type="match status" value="1"/>
</dbReference>
<keyword evidence="3 8" id="KW-0813">Transport</keyword>
<evidence type="ECO:0000256" key="3">
    <source>
        <dbReference type="ARBA" id="ARBA00022448"/>
    </source>
</evidence>
<evidence type="ECO:0000259" key="9">
    <source>
        <dbReference type="PROSITE" id="PS50928"/>
    </source>
</evidence>
<feature type="transmembrane region" description="Helical" evidence="8">
    <location>
        <begin position="395"/>
        <end position="420"/>
    </location>
</feature>
<dbReference type="InterPro" id="IPR000515">
    <property type="entry name" value="MetI-like"/>
</dbReference>
<evidence type="ECO:0000256" key="2">
    <source>
        <dbReference type="ARBA" id="ARBA00007069"/>
    </source>
</evidence>
<feature type="domain" description="ABC transmembrane type-1" evidence="9">
    <location>
        <begin position="210"/>
        <end position="416"/>
    </location>
</feature>
<proteinExistence type="inferred from homology"/>
<dbReference type="CDD" id="cd06261">
    <property type="entry name" value="TM_PBP2"/>
    <property type="match status" value="1"/>
</dbReference>
<feature type="transmembrane region" description="Helical" evidence="8">
    <location>
        <begin position="245"/>
        <end position="269"/>
    </location>
</feature>
<comment type="similarity">
    <text evidence="2">Belongs to the binding-protein-dependent transport system permease family. CysTW subfamily.</text>
</comment>
<evidence type="ECO:0000256" key="1">
    <source>
        <dbReference type="ARBA" id="ARBA00004651"/>
    </source>
</evidence>
<name>A0A381IKK1_AMIAI</name>
<sequence length="430" mass="46416">MHAKSTEMTVSQFIADRGDDRLESASGKALSARLRAGQRRKIARALTVAGPLLVFLLLAFVVPLASMLWRAVDNGDVSASLRNTSQALAAWDGTSLPDVSAFAALANDILDAKSRNDLPRLATRLNSELGGFRSLLLSSARKMEAVPADPRMALLAIDKRWGDLRFWVVLNRESARFTIRNVLSVLDLEKTAEGSVQSVPKERRVYLDYLARTLSISLTVSLACTLIGFPMARLMAEASSGVQKLLVSVVLLSFWTSLLVRTAAWVVLLQKEGIANSLLLMSGVLHDPAQLIFNRTGVIVAMTHVLLPFFALPLYGVMKGVDRSLLRAAASLGATPFRTFLSVYLPLTMPGVVAGWVMVFVLANGFYITPALVGGNKDQMISALIADFAIGRGNWGMASALAILLLVCIGIVFLAAAPLLRRKSLNLGRG</sequence>
<dbReference type="SUPFAM" id="SSF161098">
    <property type="entry name" value="MetI-like"/>
    <property type="match status" value="1"/>
</dbReference>
<keyword evidence="6 8" id="KW-1133">Transmembrane helix</keyword>
<evidence type="ECO:0000313" key="11">
    <source>
        <dbReference type="Proteomes" id="UP000254701"/>
    </source>
</evidence>
<dbReference type="PANTHER" id="PTHR42929:SF5">
    <property type="entry name" value="ABC TRANSPORTER PERMEASE PROTEIN"/>
    <property type="match status" value="1"/>
</dbReference>
<feature type="transmembrane region" description="Helical" evidence="8">
    <location>
        <begin position="209"/>
        <end position="233"/>
    </location>
</feature>
<dbReference type="EMBL" id="UFSM01000002">
    <property type="protein sequence ID" value="SUY28417.1"/>
    <property type="molecule type" value="Genomic_DNA"/>
</dbReference>
<feature type="transmembrane region" description="Helical" evidence="8">
    <location>
        <begin position="353"/>
        <end position="374"/>
    </location>
</feature>
<evidence type="ECO:0000256" key="7">
    <source>
        <dbReference type="ARBA" id="ARBA00023136"/>
    </source>
</evidence>
<keyword evidence="5 8" id="KW-0812">Transmembrane</keyword>
<evidence type="ECO:0000256" key="8">
    <source>
        <dbReference type="RuleBase" id="RU363032"/>
    </source>
</evidence>
<keyword evidence="4" id="KW-1003">Cell membrane</keyword>